<evidence type="ECO:0000256" key="1">
    <source>
        <dbReference type="SAM" id="MobiDB-lite"/>
    </source>
</evidence>
<feature type="compositionally biased region" description="Basic residues" evidence="1">
    <location>
        <begin position="11"/>
        <end position="29"/>
    </location>
</feature>
<evidence type="ECO:0000313" key="2">
    <source>
        <dbReference type="EMBL" id="VDK83324.1"/>
    </source>
</evidence>
<organism evidence="2 3">
    <name type="scientific">Litomosoides sigmodontis</name>
    <name type="common">Filarial nematode worm</name>
    <dbReference type="NCBI Taxonomy" id="42156"/>
    <lineage>
        <taxon>Eukaryota</taxon>
        <taxon>Metazoa</taxon>
        <taxon>Ecdysozoa</taxon>
        <taxon>Nematoda</taxon>
        <taxon>Chromadorea</taxon>
        <taxon>Rhabditida</taxon>
        <taxon>Spirurina</taxon>
        <taxon>Spiruromorpha</taxon>
        <taxon>Filarioidea</taxon>
        <taxon>Onchocercidae</taxon>
        <taxon>Litomosoides</taxon>
    </lineage>
</organism>
<protein>
    <submittedName>
        <fullName evidence="2">Uncharacterized protein</fullName>
    </submittedName>
</protein>
<gene>
    <name evidence="2" type="ORF">NLS_LOCUS6151</name>
</gene>
<dbReference type="Proteomes" id="UP000277928">
    <property type="component" value="Unassembled WGS sequence"/>
</dbReference>
<evidence type="ECO:0000313" key="3">
    <source>
        <dbReference type="Proteomes" id="UP000277928"/>
    </source>
</evidence>
<proteinExistence type="predicted"/>
<feature type="compositionally biased region" description="Basic residues" evidence="1">
    <location>
        <begin position="54"/>
        <end position="85"/>
    </location>
</feature>
<keyword evidence="3" id="KW-1185">Reference proteome</keyword>
<accession>A0A3P6UYP4</accession>
<reference evidence="2 3" key="1">
    <citation type="submission" date="2018-08" db="EMBL/GenBank/DDBJ databases">
        <authorList>
            <person name="Laetsch R D."/>
            <person name="Stevens L."/>
            <person name="Kumar S."/>
            <person name="Blaxter L. M."/>
        </authorList>
    </citation>
    <scope>NUCLEOTIDE SEQUENCE [LARGE SCALE GENOMIC DNA]</scope>
</reference>
<dbReference type="EMBL" id="UYRX01000522">
    <property type="protein sequence ID" value="VDK83324.1"/>
    <property type="molecule type" value="Genomic_DNA"/>
</dbReference>
<dbReference type="AlphaFoldDB" id="A0A3P6UYP4"/>
<name>A0A3P6UYP4_LITSI</name>
<sequence length="133" mass="16542">MPCNSLRLRYRSGSRGRRARSTTAKKRYISRSPIRSRSYHTPRSTRYVLYERAKNRRKRRTLRQPSRRILRSRRSSRSRNRRFHSRLTSSQFPYWYRSQSSPPRRRYRRRSELARRLRRPAPSIKVFLHGHRW</sequence>
<feature type="region of interest" description="Disordered" evidence="1">
    <location>
        <begin position="11"/>
        <end position="114"/>
    </location>
</feature>
<dbReference type="OMA" id="MPCHGLR"/>